<proteinExistence type="predicted"/>
<name>A0A9J6AKA0_SOLCO</name>
<organism evidence="1 2">
    <name type="scientific">Solanum commersonii</name>
    <name type="common">Commerson's wild potato</name>
    <name type="synonym">Commerson's nightshade</name>
    <dbReference type="NCBI Taxonomy" id="4109"/>
    <lineage>
        <taxon>Eukaryota</taxon>
        <taxon>Viridiplantae</taxon>
        <taxon>Streptophyta</taxon>
        <taxon>Embryophyta</taxon>
        <taxon>Tracheophyta</taxon>
        <taxon>Spermatophyta</taxon>
        <taxon>Magnoliopsida</taxon>
        <taxon>eudicotyledons</taxon>
        <taxon>Gunneridae</taxon>
        <taxon>Pentapetalae</taxon>
        <taxon>asterids</taxon>
        <taxon>lamiids</taxon>
        <taxon>Solanales</taxon>
        <taxon>Solanaceae</taxon>
        <taxon>Solanoideae</taxon>
        <taxon>Solaneae</taxon>
        <taxon>Solanum</taxon>
    </lineage>
</organism>
<accession>A0A9J6AKA0</accession>
<comment type="caution">
    <text evidence="1">The sequence shown here is derived from an EMBL/GenBank/DDBJ whole genome shotgun (WGS) entry which is preliminary data.</text>
</comment>
<protein>
    <submittedName>
        <fullName evidence="1">Uncharacterized protein</fullName>
    </submittedName>
</protein>
<sequence length="87" mass="9814">MFKIVIVVCTHVYLLNTFAMEFLIWVPLILMQSIIVKGTPQSFGSTKKTKNNDRAISESEVIETVVSKFGGPRISAIVLHRDHKNLI</sequence>
<gene>
    <name evidence="1" type="ORF">H5410_009974</name>
</gene>
<evidence type="ECO:0000313" key="1">
    <source>
        <dbReference type="EMBL" id="KAG5624756.1"/>
    </source>
</evidence>
<evidence type="ECO:0000313" key="2">
    <source>
        <dbReference type="Proteomes" id="UP000824120"/>
    </source>
</evidence>
<keyword evidence="2" id="KW-1185">Reference proteome</keyword>
<dbReference type="Proteomes" id="UP000824120">
    <property type="component" value="Chromosome 2"/>
</dbReference>
<dbReference type="AlphaFoldDB" id="A0A9J6AKA0"/>
<dbReference type="EMBL" id="JACXVP010000002">
    <property type="protein sequence ID" value="KAG5624756.1"/>
    <property type="molecule type" value="Genomic_DNA"/>
</dbReference>
<reference evidence="1 2" key="1">
    <citation type="submission" date="2020-09" db="EMBL/GenBank/DDBJ databases">
        <title>De no assembly of potato wild relative species, Solanum commersonii.</title>
        <authorList>
            <person name="Cho K."/>
        </authorList>
    </citation>
    <scope>NUCLEOTIDE SEQUENCE [LARGE SCALE GENOMIC DNA]</scope>
    <source>
        <strain evidence="1">LZ3.2</strain>
        <tissue evidence="1">Leaf</tissue>
    </source>
</reference>